<gene>
    <name evidence="2" type="ORF">HaLaN_15844</name>
</gene>
<comment type="caution">
    <text evidence="2">The sequence shown here is derived from an EMBL/GenBank/DDBJ whole genome shotgun (WGS) entry which is preliminary data.</text>
</comment>
<name>A0A699ZC24_HAELA</name>
<dbReference type="Proteomes" id="UP000485058">
    <property type="component" value="Unassembled WGS sequence"/>
</dbReference>
<keyword evidence="3" id="KW-1185">Reference proteome</keyword>
<evidence type="ECO:0000256" key="1">
    <source>
        <dbReference type="SAM" id="MobiDB-lite"/>
    </source>
</evidence>
<sequence length="397" mass="43440">LRGVRAVRKAAAVLIASWYKRILLRRRQQELTQLMMRLRRAMKPLLVAKKEQIRVKCAERILTFLEVADASGGYSVSVRATQRIILLNYFTRFERSVIRRNRKEQHHQQDQVRGRPRGQSSGPRRSSLAVGEFASYSGHGRTSRDTSPSGFDLGASSDLGTLSDSLRGSAHLPGSRGPHTPSHYAGGFNASMDSGAAVMDPLLEAELAQHREPLPLDVKHELVQRALLECRRKFYAQLSTYRTNMELYDAQKPIEELRLRLLRDAGLDPVSHLAKPRKPAMLVLLPKPALKRMLRDGIHLLEEKRLAAQVARRAAVDALWLEKQAQKQGGAACAVTLPAAAGTGAQGQGQGPQGPLALDVVLGALEGVGPDLASGSPLAPLALGPTTHLLPHAYTHA</sequence>
<accession>A0A699ZC24</accession>
<proteinExistence type="predicted"/>
<evidence type="ECO:0000313" key="3">
    <source>
        <dbReference type="Proteomes" id="UP000485058"/>
    </source>
</evidence>
<dbReference type="EMBL" id="BLLF01001386">
    <property type="protein sequence ID" value="GFH18960.1"/>
    <property type="molecule type" value="Genomic_DNA"/>
</dbReference>
<evidence type="ECO:0000313" key="2">
    <source>
        <dbReference type="EMBL" id="GFH18960.1"/>
    </source>
</evidence>
<dbReference type="AlphaFoldDB" id="A0A699ZC24"/>
<feature type="non-terminal residue" evidence="2">
    <location>
        <position position="1"/>
    </location>
</feature>
<reference evidence="2 3" key="1">
    <citation type="submission" date="2020-02" db="EMBL/GenBank/DDBJ databases">
        <title>Draft genome sequence of Haematococcus lacustris strain NIES-144.</title>
        <authorList>
            <person name="Morimoto D."/>
            <person name="Nakagawa S."/>
            <person name="Yoshida T."/>
            <person name="Sawayama S."/>
        </authorList>
    </citation>
    <scope>NUCLEOTIDE SEQUENCE [LARGE SCALE GENOMIC DNA]</scope>
    <source>
        <strain evidence="2 3">NIES-144</strain>
    </source>
</reference>
<protein>
    <submittedName>
        <fullName evidence="2">Uncharacterized protein</fullName>
    </submittedName>
</protein>
<organism evidence="2 3">
    <name type="scientific">Haematococcus lacustris</name>
    <name type="common">Green alga</name>
    <name type="synonym">Haematococcus pluvialis</name>
    <dbReference type="NCBI Taxonomy" id="44745"/>
    <lineage>
        <taxon>Eukaryota</taxon>
        <taxon>Viridiplantae</taxon>
        <taxon>Chlorophyta</taxon>
        <taxon>core chlorophytes</taxon>
        <taxon>Chlorophyceae</taxon>
        <taxon>CS clade</taxon>
        <taxon>Chlamydomonadales</taxon>
        <taxon>Haematococcaceae</taxon>
        <taxon>Haematococcus</taxon>
    </lineage>
</organism>
<feature type="compositionally biased region" description="Low complexity" evidence="1">
    <location>
        <begin position="117"/>
        <end position="127"/>
    </location>
</feature>
<feature type="region of interest" description="Disordered" evidence="1">
    <location>
        <begin position="100"/>
        <end position="188"/>
    </location>
</feature>